<dbReference type="Proteomes" id="UP001152320">
    <property type="component" value="Chromosome 7"/>
</dbReference>
<protein>
    <submittedName>
        <fullName evidence="2">BTB/POZ domain-containing protein KCTD6</fullName>
    </submittedName>
</protein>
<gene>
    <name evidence="2" type="ORF">HOLleu_16106</name>
</gene>
<reference evidence="2" key="1">
    <citation type="submission" date="2021-10" db="EMBL/GenBank/DDBJ databases">
        <title>Tropical sea cucumber genome reveals ecological adaptation and Cuvierian tubules defense mechanism.</title>
        <authorList>
            <person name="Chen T."/>
        </authorList>
    </citation>
    <scope>NUCLEOTIDE SEQUENCE</scope>
    <source>
        <strain evidence="2">Nanhai2018</strain>
        <tissue evidence="2">Muscle</tissue>
    </source>
</reference>
<dbReference type="Pfam" id="PF02214">
    <property type="entry name" value="BTB_2"/>
    <property type="match status" value="1"/>
</dbReference>
<feature type="domain" description="BTB" evidence="1">
    <location>
        <begin position="9"/>
        <end position="110"/>
    </location>
</feature>
<evidence type="ECO:0000313" key="2">
    <source>
        <dbReference type="EMBL" id="KAJ8038632.1"/>
    </source>
</evidence>
<dbReference type="GO" id="GO:0051260">
    <property type="term" value="P:protein homooligomerization"/>
    <property type="evidence" value="ECO:0007669"/>
    <property type="project" value="InterPro"/>
</dbReference>
<dbReference type="AlphaFoldDB" id="A0A9Q1C597"/>
<dbReference type="InterPro" id="IPR011333">
    <property type="entry name" value="SKP1/BTB/POZ_sf"/>
</dbReference>
<proteinExistence type="predicted"/>
<dbReference type="EMBL" id="JAIZAY010000007">
    <property type="protein sequence ID" value="KAJ8038632.1"/>
    <property type="molecule type" value="Genomic_DNA"/>
</dbReference>
<dbReference type="Gene3D" id="3.30.710.10">
    <property type="entry name" value="Potassium Channel Kv1.1, Chain A"/>
    <property type="match status" value="1"/>
</dbReference>
<dbReference type="SMART" id="SM00225">
    <property type="entry name" value="BTB"/>
    <property type="match status" value="1"/>
</dbReference>
<accession>A0A9Q1C597</accession>
<dbReference type="SUPFAM" id="SSF54695">
    <property type="entry name" value="POZ domain"/>
    <property type="match status" value="1"/>
</dbReference>
<sequence length="228" mass="26083">MGAGYSKDSYVCLNVGGTLYSTTLSTLTSVSDSMLESMFREGIPATQDPDGHIFIDRDGTMFRYVLNFMRDKKLCLPSTFVEYDQLLAEAEFFQLPDLKEAILLKMSKDKEVVILTKLSSVSWNSDLPQMRIIDNACVVEAKRETWPSLKHLNNAAFLPEQPETYLKHLPSETTLIHKCFELQYFRHIAACLIEDGFSTLNNKELTVRRYDYSSYNTGETVLLFTRQV</sequence>
<comment type="caution">
    <text evidence="2">The sequence shown here is derived from an EMBL/GenBank/DDBJ whole genome shotgun (WGS) entry which is preliminary data.</text>
</comment>
<keyword evidence="3" id="KW-1185">Reference proteome</keyword>
<dbReference type="InterPro" id="IPR003131">
    <property type="entry name" value="T1-type_BTB"/>
</dbReference>
<organism evidence="2 3">
    <name type="scientific">Holothuria leucospilota</name>
    <name type="common">Black long sea cucumber</name>
    <name type="synonym">Mertensiothuria leucospilota</name>
    <dbReference type="NCBI Taxonomy" id="206669"/>
    <lineage>
        <taxon>Eukaryota</taxon>
        <taxon>Metazoa</taxon>
        <taxon>Echinodermata</taxon>
        <taxon>Eleutherozoa</taxon>
        <taxon>Echinozoa</taxon>
        <taxon>Holothuroidea</taxon>
        <taxon>Aspidochirotacea</taxon>
        <taxon>Aspidochirotida</taxon>
        <taxon>Holothuriidae</taxon>
        <taxon>Holothuria</taxon>
    </lineage>
</organism>
<dbReference type="PANTHER" id="PTHR14499">
    <property type="entry name" value="POTASSIUM CHANNEL TETRAMERIZATION DOMAIN-CONTAINING"/>
    <property type="match status" value="1"/>
</dbReference>
<name>A0A9Q1C597_HOLLE</name>
<dbReference type="PANTHER" id="PTHR14499:SF136">
    <property type="entry name" value="GH08630P"/>
    <property type="match status" value="1"/>
</dbReference>
<evidence type="ECO:0000313" key="3">
    <source>
        <dbReference type="Proteomes" id="UP001152320"/>
    </source>
</evidence>
<dbReference type="InterPro" id="IPR000210">
    <property type="entry name" value="BTB/POZ_dom"/>
</dbReference>
<dbReference type="OrthoDB" id="2414723at2759"/>
<evidence type="ECO:0000259" key="1">
    <source>
        <dbReference type="SMART" id="SM00225"/>
    </source>
</evidence>